<evidence type="ECO:0000313" key="1">
    <source>
        <dbReference type="EMBL" id="KAJ2775899.1"/>
    </source>
</evidence>
<sequence>MMSAPGLASVASVASCFDTFRQKRYHQGVLGKKNDRSADGRPYSMRKWTRWYVELRGPVLIFWNLLDPQLSAYLEDITAIVDGRVQSGSAEFERTVTHIKNIVLKPNFINITDAACSIVGKLKKRDSVWTLHSSGANRFYMQAVDDRAMNEWVRALRLACFEAAKLYEYYSAALVNERHTAVLAGPRAPAYQVQVRFSGTNDWAPCEMAISAGPARVTFVSQADRTQLAVLSSPRHGYAIYPDSLDSVDAAVIAKLEGDCDVDASLHPKIEDADDELPVATSRTHGSYALVIFQSPTEMAAALAETAACARLYRMPAAFAPDMVPDRERLYLQAADIADKSIEIMEPVTARRMLDNIAAERCPRLDLLPDHAGGYSTSGSTVRTDSTAAAPTPVASLAADTTRMPWDSDGSADEAVLVSPNGRHRTTAVAATSQPRQAKADEPASHEADTEVEAQPQKRHFRFLHKGGKSKSGSSRDSTPSLKEAIASNGSASKAGSNWLTKALSPTATSSANTSTASKEGMRNSPSERSLSHSSTAPSLPTPALGAIAHGTFADEAAEAIVNLTIVESPQPASARAVQADSAPARQLAQSDTESDSDAPLGDIVSRNAQTMGGAPRQQQQQQQQPPAQPMHPATMYRASVAMGGPQQAFAMQQQPAMMVPQTQSVYGAVPGMPHMMYQQPQQFGHDPALAMGGQAMAMGGPMLGPSGMAVPMQGRPATYMDAAGGAWGQPLPQQAYMGMDSVGGPLLTMDKKVDPMERPTGLVGAIATREQMKSEQKYRDSSSLMKERQMRRNQAMGLANPVPPQSAGPRFGGGGAINSMYGAPQAWADDNVSLASGMSGRAPYAQMAPSLSAEQLGTMPMRGTMYGGLPPTGAGAAMPGPAGAYGLDHDDDVALSVYAGARMSVTAPDVHPLRAAMQSGMSASSPHLSSFVNPYQLQQMQMIQQQQQQQMQMQQQQLLQQQQQWQMQQMQMQQAGMGMLLGQPVGAPFGVDQQRRMSAMGLGGVSRPSAMNPTSPGNGVANAVQSRQSMASSHSGSGGSSGGSSPLAAQQRAPANRWVKESSSLRIQSSIAGGGDRSSTVPRRHDAGDKHKARANLTSVYGLPGRASANRAVDLGHASNGYASQSGGDDNNSGSDSDASSRRGRPAGKMSKELRQYFDLFGDKCLDVKPYAWLDFDVAYNAYTNFCNRNGMRGKSVATSEQFQSLMEDAEWQLKTKRNGVRAYYNAYILQ</sequence>
<keyword evidence="2" id="KW-1185">Reference proteome</keyword>
<proteinExistence type="predicted"/>
<reference evidence="1" key="1">
    <citation type="submission" date="2022-07" db="EMBL/GenBank/DDBJ databases">
        <title>Phylogenomic reconstructions and comparative analyses of Kickxellomycotina fungi.</title>
        <authorList>
            <person name="Reynolds N.K."/>
            <person name="Stajich J.E."/>
            <person name="Barry K."/>
            <person name="Grigoriev I.V."/>
            <person name="Crous P."/>
            <person name="Smith M.E."/>
        </authorList>
    </citation>
    <scope>NUCLEOTIDE SEQUENCE</scope>
    <source>
        <strain evidence="1">CBS 109366</strain>
    </source>
</reference>
<accession>A0ACC1K8W0</accession>
<comment type="caution">
    <text evidence="1">The sequence shown here is derived from an EMBL/GenBank/DDBJ whole genome shotgun (WGS) entry which is preliminary data.</text>
</comment>
<protein>
    <submittedName>
        <fullName evidence="1">Uncharacterized protein</fullName>
    </submittedName>
</protein>
<organism evidence="1 2">
    <name type="scientific">Coemansia nantahalensis</name>
    <dbReference type="NCBI Taxonomy" id="2789366"/>
    <lineage>
        <taxon>Eukaryota</taxon>
        <taxon>Fungi</taxon>
        <taxon>Fungi incertae sedis</taxon>
        <taxon>Zoopagomycota</taxon>
        <taxon>Kickxellomycotina</taxon>
        <taxon>Kickxellomycetes</taxon>
        <taxon>Kickxellales</taxon>
        <taxon>Kickxellaceae</taxon>
        <taxon>Coemansia</taxon>
    </lineage>
</organism>
<gene>
    <name evidence="1" type="ORF">IWQ57_000056</name>
</gene>
<name>A0ACC1K8W0_9FUNG</name>
<evidence type="ECO:0000313" key="2">
    <source>
        <dbReference type="Proteomes" id="UP001140234"/>
    </source>
</evidence>
<dbReference type="Proteomes" id="UP001140234">
    <property type="component" value="Unassembled WGS sequence"/>
</dbReference>
<dbReference type="EMBL" id="JANBUJ010000001">
    <property type="protein sequence ID" value="KAJ2775899.1"/>
    <property type="molecule type" value="Genomic_DNA"/>
</dbReference>